<dbReference type="PRINTS" id="PR00722">
    <property type="entry name" value="CHYMOTRYPSIN"/>
</dbReference>
<dbReference type="GO" id="GO:0004252">
    <property type="term" value="F:serine-type endopeptidase activity"/>
    <property type="evidence" value="ECO:0007669"/>
    <property type="project" value="InterPro"/>
</dbReference>
<keyword evidence="3 6" id="KW-0378">Hydrolase</keyword>
<evidence type="ECO:0000256" key="7">
    <source>
        <dbReference type="SAM" id="SignalP"/>
    </source>
</evidence>
<dbReference type="InterPro" id="IPR009003">
    <property type="entry name" value="Peptidase_S1_PA"/>
</dbReference>
<gene>
    <name evidence="11" type="primary">LOC114326839</name>
</gene>
<dbReference type="InterPro" id="IPR001254">
    <property type="entry name" value="Trypsin_dom"/>
</dbReference>
<evidence type="ECO:0000256" key="5">
    <source>
        <dbReference type="ARBA" id="ARBA00023157"/>
    </source>
</evidence>
<dbReference type="InterPro" id="IPR050430">
    <property type="entry name" value="Peptidase_S1"/>
</dbReference>
<name>A0A6P7F6I6_DIAVI</name>
<dbReference type="InParanoid" id="A0A6P7F6I6"/>
<dbReference type="InterPro" id="IPR001314">
    <property type="entry name" value="Peptidase_S1A"/>
</dbReference>
<evidence type="ECO:0000259" key="8">
    <source>
        <dbReference type="PROSITE" id="PS50240"/>
    </source>
</evidence>
<protein>
    <submittedName>
        <fullName evidence="11">Trypsin-2-like</fullName>
    </submittedName>
</protein>
<evidence type="ECO:0000313" key="9">
    <source>
        <dbReference type="EnsemblMetazoa" id="XP_028131101.1"/>
    </source>
</evidence>
<feature type="signal peptide" evidence="7">
    <location>
        <begin position="1"/>
        <end position="18"/>
    </location>
</feature>
<accession>A0A6P7F6I6</accession>
<dbReference type="KEGG" id="dvv:114326839"/>
<reference evidence="11" key="1">
    <citation type="submission" date="2025-04" db="UniProtKB">
        <authorList>
            <consortium name="RefSeq"/>
        </authorList>
    </citation>
    <scope>IDENTIFICATION</scope>
    <source>
        <tissue evidence="11">Whole insect</tissue>
    </source>
</reference>
<dbReference type="OrthoDB" id="10059102at2759"/>
<dbReference type="PROSITE" id="PS00134">
    <property type="entry name" value="TRYPSIN_HIS"/>
    <property type="match status" value="1"/>
</dbReference>
<dbReference type="InterPro" id="IPR018114">
    <property type="entry name" value="TRYPSIN_HIS"/>
</dbReference>
<keyword evidence="4 6" id="KW-0720">Serine protease</keyword>
<dbReference type="Gene3D" id="2.40.10.10">
    <property type="entry name" value="Trypsin-like serine proteases"/>
    <property type="match status" value="1"/>
</dbReference>
<dbReference type="EnsemblMetazoa" id="XM_028275300.2">
    <property type="protein sequence ID" value="XP_028131101.1"/>
    <property type="gene ID" value="LOC114326839"/>
</dbReference>
<sequence length="246" mass="26801">MFVLVFLIFLNIFDDCLAHGRIVGGRSAKIEEYPYQLSLRFRNRHICGATLIANNVAITAAHCIPMSGSYTVKGGSTKLSEGGIIIPVKTAILHPQHRSENEDYDVAILRLDTPFNLSSSIQPAKLPKGNEQLVVGWVGNVTGWGAISNNFPDMSDTLRMIGLPVLPIEWCKSRYISVSLTPRQFCAGFKEGGRDSCQGDSGGPFVINGTLYGIISWGFNCASPGYPGIYVNVAVLRDYIQQNSGI</sequence>
<keyword evidence="7" id="KW-0732">Signal</keyword>
<feature type="domain" description="Peptidase S1" evidence="8">
    <location>
        <begin position="22"/>
        <end position="245"/>
    </location>
</feature>
<dbReference type="Proteomes" id="UP001652700">
    <property type="component" value="Unplaced"/>
</dbReference>
<dbReference type="AlphaFoldDB" id="A0A6P7F6I6"/>
<evidence type="ECO:0000256" key="4">
    <source>
        <dbReference type="ARBA" id="ARBA00022825"/>
    </source>
</evidence>
<keyword evidence="2 6" id="KW-0645">Protease</keyword>
<keyword evidence="10" id="KW-1185">Reference proteome</keyword>
<dbReference type="SMART" id="SM00020">
    <property type="entry name" value="Tryp_SPc"/>
    <property type="match status" value="1"/>
</dbReference>
<dbReference type="PROSITE" id="PS00135">
    <property type="entry name" value="TRYPSIN_SER"/>
    <property type="match status" value="1"/>
</dbReference>
<dbReference type="GO" id="GO:0006508">
    <property type="term" value="P:proteolysis"/>
    <property type="evidence" value="ECO:0007669"/>
    <property type="project" value="UniProtKB-KW"/>
</dbReference>
<dbReference type="Pfam" id="PF00089">
    <property type="entry name" value="Trypsin"/>
    <property type="match status" value="1"/>
</dbReference>
<evidence type="ECO:0000313" key="10">
    <source>
        <dbReference type="Proteomes" id="UP001652700"/>
    </source>
</evidence>
<dbReference type="InterPro" id="IPR033116">
    <property type="entry name" value="TRYPSIN_SER"/>
</dbReference>
<dbReference type="FunFam" id="2.40.10.10:FF:000034">
    <property type="entry name" value="Eupolytin"/>
    <property type="match status" value="1"/>
</dbReference>
<evidence type="ECO:0000313" key="11">
    <source>
        <dbReference type="RefSeq" id="XP_028131101.1"/>
    </source>
</evidence>
<comment type="similarity">
    <text evidence="1">Belongs to the peptidase S1 family.</text>
</comment>
<dbReference type="PROSITE" id="PS50240">
    <property type="entry name" value="TRYPSIN_DOM"/>
    <property type="match status" value="1"/>
</dbReference>
<reference evidence="9" key="2">
    <citation type="submission" date="2025-05" db="UniProtKB">
        <authorList>
            <consortium name="EnsemblMetazoa"/>
        </authorList>
    </citation>
    <scope>IDENTIFICATION</scope>
</reference>
<dbReference type="SUPFAM" id="SSF50494">
    <property type="entry name" value="Trypsin-like serine proteases"/>
    <property type="match status" value="1"/>
</dbReference>
<keyword evidence="5" id="KW-1015">Disulfide bond</keyword>
<proteinExistence type="inferred from homology"/>
<dbReference type="RefSeq" id="XP_028131101.1">
    <property type="nucleotide sequence ID" value="XM_028275300.1"/>
</dbReference>
<dbReference type="GeneID" id="114326839"/>
<dbReference type="PANTHER" id="PTHR24276">
    <property type="entry name" value="POLYSERASE-RELATED"/>
    <property type="match status" value="1"/>
</dbReference>
<dbReference type="CDD" id="cd00190">
    <property type="entry name" value="Tryp_SPc"/>
    <property type="match status" value="1"/>
</dbReference>
<evidence type="ECO:0000256" key="6">
    <source>
        <dbReference type="RuleBase" id="RU363034"/>
    </source>
</evidence>
<dbReference type="InterPro" id="IPR043504">
    <property type="entry name" value="Peptidase_S1_PA_chymotrypsin"/>
</dbReference>
<evidence type="ECO:0000256" key="1">
    <source>
        <dbReference type="ARBA" id="ARBA00007664"/>
    </source>
</evidence>
<feature type="chain" id="PRO_5027634437" evidence="7">
    <location>
        <begin position="19"/>
        <end position="246"/>
    </location>
</feature>
<evidence type="ECO:0000256" key="3">
    <source>
        <dbReference type="ARBA" id="ARBA00022801"/>
    </source>
</evidence>
<dbReference type="PANTHER" id="PTHR24276:SF91">
    <property type="entry name" value="AT26814P-RELATED"/>
    <property type="match status" value="1"/>
</dbReference>
<evidence type="ECO:0000256" key="2">
    <source>
        <dbReference type="ARBA" id="ARBA00022670"/>
    </source>
</evidence>
<organism evidence="11">
    <name type="scientific">Diabrotica virgifera virgifera</name>
    <name type="common">western corn rootworm</name>
    <dbReference type="NCBI Taxonomy" id="50390"/>
    <lineage>
        <taxon>Eukaryota</taxon>
        <taxon>Metazoa</taxon>
        <taxon>Ecdysozoa</taxon>
        <taxon>Arthropoda</taxon>
        <taxon>Hexapoda</taxon>
        <taxon>Insecta</taxon>
        <taxon>Pterygota</taxon>
        <taxon>Neoptera</taxon>
        <taxon>Endopterygota</taxon>
        <taxon>Coleoptera</taxon>
        <taxon>Polyphaga</taxon>
        <taxon>Cucujiformia</taxon>
        <taxon>Chrysomeloidea</taxon>
        <taxon>Chrysomelidae</taxon>
        <taxon>Galerucinae</taxon>
        <taxon>Diabroticina</taxon>
        <taxon>Diabroticites</taxon>
        <taxon>Diabrotica</taxon>
    </lineage>
</organism>